<sequence>MESGYQTSFLTRQDIKRPILSSLSFLRAKLGANPSFGWWSLLEGKKILNKGHRWRVGDGKEIDIWKGPWIPQITNFNPRGGEVEGLHKVSQLIHEGQWNANLVRRLFDEEDTSRILAIPLSKFHVRDKMVWNHTKCGTYLTSSGYRSARDYKKDEGLRSKPVGESSTRDSEGELWSK</sequence>
<organism evidence="2 3">
    <name type="scientific">Lithospermum erythrorhizon</name>
    <name type="common">Purple gromwell</name>
    <name type="synonym">Lithospermum officinale var. erythrorhizon</name>
    <dbReference type="NCBI Taxonomy" id="34254"/>
    <lineage>
        <taxon>Eukaryota</taxon>
        <taxon>Viridiplantae</taxon>
        <taxon>Streptophyta</taxon>
        <taxon>Embryophyta</taxon>
        <taxon>Tracheophyta</taxon>
        <taxon>Spermatophyta</taxon>
        <taxon>Magnoliopsida</taxon>
        <taxon>eudicotyledons</taxon>
        <taxon>Gunneridae</taxon>
        <taxon>Pentapetalae</taxon>
        <taxon>asterids</taxon>
        <taxon>lamiids</taxon>
        <taxon>Boraginales</taxon>
        <taxon>Boraginaceae</taxon>
        <taxon>Boraginoideae</taxon>
        <taxon>Lithospermeae</taxon>
        <taxon>Lithospermum</taxon>
    </lineage>
</organism>
<feature type="compositionally biased region" description="Basic and acidic residues" evidence="1">
    <location>
        <begin position="147"/>
        <end position="158"/>
    </location>
</feature>
<name>A0AAV3PME9_LITER</name>
<evidence type="ECO:0000313" key="2">
    <source>
        <dbReference type="EMBL" id="GAA0151152.1"/>
    </source>
</evidence>
<comment type="caution">
    <text evidence="2">The sequence shown here is derived from an EMBL/GenBank/DDBJ whole genome shotgun (WGS) entry which is preliminary data.</text>
</comment>
<accession>A0AAV3PME9</accession>
<dbReference type="Proteomes" id="UP001454036">
    <property type="component" value="Unassembled WGS sequence"/>
</dbReference>
<evidence type="ECO:0000256" key="1">
    <source>
        <dbReference type="SAM" id="MobiDB-lite"/>
    </source>
</evidence>
<feature type="compositionally biased region" description="Basic and acidic residues" evidence="1">
    <location>
        <begin position="166"/>
        <end position="177"/>
    </location>
</feature>
<reference evidence="2 3" key="1">
    <citation type="submission" date="2024-01" db="EMBL/GenBank/DDBJ databases">
        <title>The complete chloroplast genome sequence of Lithospermum erythrorhizon: insights into the phylogenetic relationship among Boraginaceae species and the maternal lineages of purple gromwells.</title>
        <authorList>
            <person name="Okada T."/>
            <person name="Watanabe K."/>
        </authorList>
    </citation>
    <scope>NUCLEOTIDE SEQUENCE [LARGE SCALE GENOMIC DNA]</scope>
</reference>
<protein>
    <submittedName>
        <fullName evidence="2">Uncharacterized protein</fullName>
    </submittedName>
</protein>
<dbReference type="EMBL" id="BAABME010001727">
    <property type="protein sequence ID" value="GAA0151152.1"/>
    <property type="molecule type" value="Genomic_DNA"/>
</dbReference>
<proteinExistence type="predicted"/>
<feature type="region of interest" description="Disordered" evidence="1">
    <location>
        <begin position="147"/>
        <end position="177"/>
    </location>
</feature>
<gene>
    <name evidence="2" type="ORF">LIER_09934</name>
</gene>
<keyword evidence="3" id="KW-1185">Reference proteome</keyword>
<dbReference type="AlphaFoldDB" id="A0AAV3PME9"/>
<evidence type="ECO:0000313" key="3">
    <source>
        <dbReference type="Proteomes" id="UP001454036"/>
    </source>
</evidence>